<evidence type="ECO:0000313" key="6">
    <source>
        <dbReference type="EMBL" id="KAK2578049.1"/>
    </source>
</evidence>
<evidence type="ECO:0000259" key="4">
    <source>
        <dbReference type="Pfam" id="PF08190"/>
    </source>
</evidence>
<evidence type="ECO:0000256" key="1">
    <source>
        <dbReference type="ARBA" id="ARBA00008511"/>
    </source>
</evidence>
<proteinExistence type="inferred from homology"/>
<reference evidence="6" key="1">
    <citation type="submission" date="2021-08" db="EMBL/GenBank/DDBJ databases">
        <authorList>
            <person name="Misof B."/>
            <person name="Oliver O."/>
            <person name="Podsiadlowski L."/>
            <person name="Donath A."/>
            <person name="Peters R."/>
            <person name="Mayer C."/>
            <person name="Rust J."/>
            <person name="Gunkel S."/>
            <person name="Lesny P."/>
            <person name="Martin S."/>
            <person name="Oeyen J.P."/>
            <person name="Petersen M."/>
            <person name="Panagiotis P."/>
            <person name="Wilbrandt J."/>
            <person name="Tanja T."/>
        </authorList>
    </citation>
    <scope>NUCLEOTIDE SEQUENCE</scope>
    <source>
        <strain evidence="6">GBR_01_08_01A</strain>
        <tissue evidence="6">Thorax + abdomen</tissue>
    </source>
</reference>
<comment type="caution">
    <text evidence="6">The sequence shown here is derived from an EMBL/GenBank/DDBJ whole genome shotgun (WGS) entry which is preliminary data.</text>
</comment>
<gene>
    <name evidence="6" type="ORF">KPH14_008466</name>
</gene>
<dbReference type="GO" id="GO:0097255">
    <property type="term" value="C:R2TP complex"/>
    <property type="evidence" value="ECO:0007669"/>
    <property type="project" value="TreeGrafter"/>
</dbReference>
<dbReference type="EMBL" id="JAIFRP010000705">
    <property type="protein sequence ID" value="KAK2578049.1"/>
    <property type="molecule type" value="Genomic_DNA"/>
</dbReference>
<dbReference type="PANTHER" id="PTHR22997">
    <property type="entry name" value="PIH1 DOMAIN-CONTAINING PROTEIN 1"/>
    <property type="match status" value="1"/>
</dbReference>
<dbReference type="GO" id="GO:0005737">
    <property type="term" value="C:cytoplasm"/>
    <property type="evidence" value="ECO:0007669"/>
    <property type="project" value="TreeGrafter"/>
</dbReference>
<evidence type="ECO:0000256" key="2">
    <source>
        <dbReference type="ARBA" id="ARBA00040540"/>
    </source>
</evidence>
<dbReference type="InterPro" id="IPR041442">
    <property type="entry name" value="PIH1D1/2/3_CS-like"/>
</dbReference>
<keyword evidence="7" id="KW-1185">Reference proteome</keyword>
<evidence type="ECO:0000259" key="5">
    <source>
        <dbReference type="Pfam" id="PF18201"/>
    </source>
</evidence>
<protein>
    <recommendedName>
        <fullName evidence="2">PIH1 domain-containing protein 1</fullName>
    </recommendedName>
</protein>
<organism evidence="6 7">
    <name type="scientific">Odynerus spinipes</name>
    <dbReference type="NCBI Taxonomy" id="1348599"/>
    <lineage>
        <taxon>Eukaryota</taxon>
        <taxon>Metazoa</taxon>
        <taxon>Ecdysozoa</taxon>
        <taxon>Arthropoda</taxon>
        <taxon>Hexapoda</taxon>
        <taxon>Insecta</taxon>
        <taxon>Pterygota</taxon>
        <taxon>Neoptera</taxon>
        <taxon>Endopterygota</taxon>
        <taxon>Hymenoptera</taxon>
        <taxon>Apocrita</taxon>
        <taxon>Aculeata</taxon>
        <taxon>Vespoidea</taxon>
        <taxon>Vespidae</taxon>
        <taxon>Eumeninae</taxon>
        <taxon>Odynerus</taxon>
    </lineage>
</organism>
<evidence type="ECO:0000313" key="7">
    <source>
        <dbReference type="Proteomes" id="UP001258017"/>
    </source>
</evidence>
<name>A0AAD9RE88_9HYME</name>
<evidence type="ECO:0000256" key="3">
    <source>
        <dbReference type="ARBA" id="ARBA00046233"/>
    </source>
</evidence>
<dbReference type="PANTHER" id="PTHR22997:SF0">
    <property type="entry name" value="PIH1 DOMAIN-CONTAINING PROTEIN 1"/>
    <property type="match status" value="1"/>
</dbReference>
<feature type="domain" description="PIH1D1/2/3 CS-like" evidence="5">
    <location>
        <begin position="235"/>
        <end position="306"/>
    </location>
</feature>
<dbReference type="GO" id="GO:0006364">
    <property type="term" value="P:rRNA processing"/>
    <property type="evidence" value="ECO:0007669"/>
    <property type="project" value="TreeGrafter"/>
</dbReference>
<dbReference type="Proteomes" id="UP001258017">
    <property type="component" value="Unassembled WGS sequence"/>
</dbReference>
<dbReference type="GO" id="GO:1990904">
    <property type="term" value="C:ribonucleoprotein complex"/>
    <property type="evidence" value="ECO:0007669"/>
    <property type="project" value="TreeGrafter"/>
</dbReference>
<sequence length="309" mass="35120">MSDKTLLDIDDTILTKNLLLPENKNEQGIDDILKQLETKSKYIVVHPSPGSCIKTRLNTGEKVFLNVCTSTKIPPPEDITEEKLFSLLDDETPAFAIPMSIGEERLEADKGGIPCITHDVIINKDYFEKCQTKQSFWLFTISVIMEGVSNKYNRCLDSKTCSVLKNRKVMGTLKPQRIEDREVRKMPLQLPKPLIQEISSSSKIVHDNIITSVQSQNNHKEPSTRNYVILKEPSRGVINRLIGLFQIPKDVSTKDLIVLVDTDRVVVTANENKLAYDIGVPYTININEIESFFDKDLRVLRLNMPVYTK</sequence>
<feature type="domain" description="PIH1 N-terminal" evidence="4">
    <location>
        <begin position="24"/>
        <end position="183"/>
    </location>
</feature>
<comment type="function">
    <text evidence="3">Involved in the assembly of C/D box small nucleolar ribonucleoprotein (snoRNP) particles. Recruits the SWI/SNF complex to the core promoter of rRNA genes and enhances pre-rRNA transcription. Mediates interaction of TELO2 with the R2TP complex which is necessary for the stability of MTOR and SMG1. Positively regulates the assembly and activity of the mTORC1 complex.</text>
</comment>
<comment type="similarity">
    <text evidence="1">Belongs to the PIH1 family.</text>
</comment>
<dbReference type="GO" id="GO:0000492">
    <property type="term" value="P:box C/D snoRNP assembly"/>
    <property type="evidence" value="ECO:0007669"/>
    <property type="project" value="TreeGrafter"/>
</dbReference>
<dbReference type="Pfam" id="PF08190">
    <property type="entry name" value="PIH1"/>
    <property type="match status" value="1"/>
</dbReference>
<accession>A0AAD9RE88</accession>
<reference evidence="6" key="2">
    <citation type="journal article" date="2023" name="Commun. Biol.">
        <title>Intrasexual cuticular hydrocarbon dimorphism in a wasp sheds light on hydrocarbon biosynthesis genes in Hymenoptera.</title>
        <authorList>
            <person name="Moris V.C."/>
            <person name="Podsiadlowski L."/>
            <person name="Martin S."/>
            <person name="Oeyen J.P."/>
            <person name="Donath A."/>
            <person name="Petersen M."/>
            <person name="Wilbrandt J."/>
            <person name="Misof B."/>
            <person name="Liedtke D."/>
            <person name="Thamm M."/>
            <person name="Scheiner R."/>
            <person name="Schmitt T."/>
            <person name="Niehuis O."/>
        </authorList>
    </citation>
    <scope>NUCLEOTIDE SEQUENCE</scope>
    <source>
        <strain evidence="6">GBR_01_08_01A</strain>
    </source>
</reference>
<dbReference type="AlphaFoldDB" id="A0AAD9RE88"/>
<dbReference type="Pfam" id="PF18201">
    <property type="entry name" value="PIH1_CS"/>
    <property type="match status" value="1"/>
</dbReference>
<dbReference type="InterPro" id="IPR050734">
    <property type="entry name" value="PIH1/Kintoun_subfamily"/>
</dbReference>
<dbReference type="InterPro" id="IPR012981">
    <property type="entry name" value="PIH1_N"/>
</dbReference>